<dbReference type="PROSITE" id="PS00411">
    <property type="entry name" value="KINESIN_MOTOR_1"/>
    <property type="match status" value="1"/>
</dbReference>
<dbReference type="PROSITE" id="PS50067">
    <property type="entry name" value="KINESIN_MOTOR_2"/>
    <property type="match status" value="1"/>
</dbReference>
<dbReference type="InterPro" id="IPR036961">
    <property type="entry name" value="Kinesin_motor_dom_sf"/>
</dbReference>
<feature type="compositionally biased region" description="Basic and acidic residues" evidence="5">
    <location>
        <begin position="421"/>
        <end position="433"/>
    </location>
</feature>
<keyword evidence="3 4" id="KW-0505">Motor protein</keyword>
<keyword evidence="1 3" id="KW-0547">Nucleotide-binding</keyword>
<dbReference type="CDD" id="cd00106">
    <property type="entry name" value="KISc"/>
    <property type="match status" value="1"/>
</dbReference>
<feature type="compositionally biased region" description="Low complexity" evidence="5">
    <location>
        <begin position="345"/>
        <end position="360"/>
    </location>
</feature>
<keyword evidence="8" id="KW-1185">Reference proteome</keyword>
<comment type="caution">
    <text evidence="7">The sequence shown here is derived from an EMBL/GenBank/DDBJ whole genome shotgun (WGS) entry which is preliminary data.</text>
</comment>
<gene>
    <name evidence="7" type="ORF">INT45_011760</name>
</gene>
<feature type="region of interest" description="Disordered" evidence="5">
    <location>
        <begin position="376"/>
        <end position="433"/>
    </location>
</feature>
<dbReference type="GO" id="GO:0005874">
    <property type="term" value="C:microtubule"/>
    <property type="evidence" value="ECO:0007669"/>
    <property type="project" value="UniProtKB-KW"/>
</dbReference>
<evidence type="ECO:0000256" key="4">
    <source>
        <dbReference type="RuleBase" id="RU000394"/>
    </source>
</evidence>
<dbReference type="GO" id="GO:0005524">
    <property type="term" value="F:ATP binding"/>
    <property type="evidence" value="ECO:0007669"/>
    <property type="project" value="UniProtKB-UniRule"/>
</dbReference>
<feature type="binding site" evidence="3">
    <location>
        <begin position="88"/>
        <end position="95"/>
    </location>
    <ligand>
        <name>ATP</name>
        <dbReference type="ChEBI" id="CHEBI:30616"/>
    </ligand>
</feature>
<evidence type="ECO:0000256" key="1">
    <source>
        <dbReference type="ARBA" id="ARBA00022741"/>
    </source>
</evidence>
<dbReference type="GO" id="GO:0003777">
    <property type="term" value="F:microtubule motor activity"/>
    <property type="evidence" value="ECO:0007669"/>
    <property type="project" value="InterPro"/>
</dbReference>
<dbReference type="InterPro" id="IPR001752">
    <property type="entry name" value="Kinesin_motor_dom"/>
</dbReference>
<proteinExistence type="inferred from homology"/>
<dbReference type="InterPro" id="IPR027417">
    <property type="entry name" value="P-loop_NTPase"/>
</dbReference>
<reference evidence="7 8" key="1">
    <citation type="submission" date="2020-12" db="EMBL/GenBank/DDBJ databases">
        <title>Metabolic potential, ecology and presence of endohyphal bacteria is reflected in genomic diversity of Mucoromycotina.</title>
        <authorList>
            <person name="Muszewska A."/>
            <person name="Okrasinska A."/>
            <person name="Steczkiewicz K."/>
            <person name="Drgas O."/>
            <person name="Orlowska M."/>
            <person name="Perlinska-Lenart U."/>
            <person name="Aleksandrzak-Piekarczyk T."/>
            <person name="Szatraj K."/>
            <person name="Zielenkiewicz U."/>
            <person name="Pilsyk S."/>
            <person name="Malc E."/>
            <person name="Mieczkowski P."/>
            <person name="Kruszewska J.S."/>
            <person name="Biernat P."/>
            <person name="Pawlowska J."/>
        </authorList>
    </citation>
    <scope>NUCLEOTIDE SEQUENCE [LARGE SCALE GENOMIC DNA]</scope>
    <source>
        <strain evidence="7 8">CBS 142.35</strain>
    </source>
</reference>
<accession>A0A8H7SCU0</accession>
<protein>
    <recommendedName>
        <fullName evidence="4">Kinesin-like protein</fullName>
    </recommendedName>
</protein>
<dbReference type="PANTHER" id="PTHR47969:SF9">
    <property type="entry name" value="KINESIN-LIKE PROTEIN"/>
    <property type="match status" value="1"/>
</dbReference>
<evidence type="ECO:0000256" key="2">
    <source>
        <dbReference type="ARBA" id="ARBA00022840"/>
    </source>
</evidence>
<evidence type="ECO:0000313" key="8">
    <source>
        <dbReference type="Proteomes" id="UP000646827"/>
    </source>
</evidence>
<evidence type="ECO:0000313" key="7">
    <source>
        <dbReference type="EMBL" id="KAG2226143.1"/>
    </source>
</evidence>
<dbReference type="InterPro" id="IPR027640">
    <property type="entry name" value="Kinesin-like_fam"/>
</dbReference>
<evidence type="ECO:0000256" key="5">
    <source>
        <dbReference type="SAM" id="MobiDB-lite"/>
    </source>
</evidence>
<feature type="region of interest" description="Disordered" evidence="5">
    <location>
        <begin position="333"/>
        <end position="360"/>
    </location>
</feature>
<dbReference type="EMBL" id="JAEPRB010000020">
    <property type="protein sequence ID" value="KAG2226143.1"/>
    <property type="molecule type" value="Genomic_DNA"/>
</dbReference>
<feature type="compositionally biased region" description="Polar residues" evidence="5">
    <location>
        <begin position="398"/>
        <end position="408"/>
    </location>
</feature>
<name>A0A8H7SCU0_9FUNG</name>
<feature type="domain" description="Kinesin motor" evidence="6">
    <location>
        <begin position="8"/>
        <end position="334"/>
    </location>
</feature>
<evidence type="ECO:0000256" key="3">
    <source>
        <dbReference type="PROSITE-ProRule" id="PRU00283"/>
    </source>
</evidence>
<dbReference type="InterPro" id="IPR019821">
    <property type="entry name" value="Kinesin_motor_CS"/>
</dbReference>
<dbReference type="PANTHER" id="PTHR47969">
    <property type="entry name" value="CHROMOSOME-ASSOCIATED KINESIN KIF4A-RELATED"/>
    <property type="match status" value="1"/>
</dbReference>
<sequence length="462" mass="52101">MGRSIANKIKIICRVRPFHDHEVPDDSIEIDNNGVIVQDQRNPTNLTSFKFTSCYSMKSTQLQIFKQDVQPLIERVFEGYDATIFAYGVTGSGKTYTMEGTENQPGIIPRVAEYLFETKEASHISDVQISMSYMEIFKESVFDLLVSRDKMQRGLDIREGPDREVFVANVTEKQLDTLDEFNDVFSMASKNRSTASTKLNKRSSRSHAILSLHVAITTPINTQVTGTQYRKVLGKINLIDLAGSEDNRKTENKKDRMTESAAINKSLFVLGQVVEALNMGLARIPFRDSKMTRILQPALEGDSLGMMIINIAPGSNYISDTIKTLDFANRSKKIKSRPKPVQRVPSSPSSYDSSSNENESSITRLLKRSFNHESGYDVAKQSRRIRSIPRVPGYSRPTMISETLSNRSANRHKIRSSNSGKSDKLLNKQQHDNDVVVMSRKELNDLLDQKINEALSKHPLLK</sequence>
<dbReference type="Gene3D" id="3.40.850.10">
    <property type="entry name" value="Kinesin motor domain"/>
    <property type="match status" value="1"/>
</dbReference>
<dbReference type="Proteomes" id="UP000646827">
    <property type="component" value="Unassembled WGS sequence"/>
</dbReference>
<dbReference type="SMART" id="SM00129">
    <property type="entry name" value="KISc"/>
    <property type="match status" value="1"/>
</dbReference>
<dbReference type="GO" id="GO:0051231">
    <property type="term" value="P:spindle elongation"/>
    <property type="evidence" value="ECO:0007669"/>
    <property type="project" value="TreeGrafter"/>
</dbReference>
<comment type="similarity">
    <text evidence="3 4">Belongs to the TRAFAC class myosin-kinesin ATPase superfamily. Kinesin family.</text>
</comment>
<dbReference type="Pfam" id="PF00225">
    <property type="entry name" value="Kinesin"/>
    <property type="match status" value="1"/>
</dbReference>
<organism evidence="7 8">
    <name type="scientific">Circinella minor</name>
    <dbReference type="NCBI Taxonomy" id="1195481"/>
    <lineage>
        <taxon>Eukaryota</taxon>
        <taxon>Fungi</taxon>
        <taxon>Fungi incertae sedis</taxon>
        <taxon>Mucoromycota</taxon>
        <taxon>Mucoromycotina</taxon>
        <taxon>Mucoromycetes</taxon>
        <taxon>Mucorales</taxon>
        <taxon>Lichtheimiaceae</taxon>
        <taxon>Circinella</taxon>
    </lineage>
</organism>
<dbReference type="GO" id="GO:0007052">
    <property type="term" value="P:mitotic spindle organization"/>
    <property type="evidence" value="ECO:0007669"/>
    <property type="project" value="TreeGrafter"/>
</dbReference>
<keyword evidence="4" id="KW-0493">Microtubule</keyword>
<dbReference type="OrthoDB" id="3176171at2759"/>
<evidence type="ECO:0000259" key="6">
    <source>
        <dbReference type="PROSITE" id="PS50067"/>
    </source>
</evidence>
<dbReference type="GO" id="GO:0008017">
    <property type="term" value="F:microtubule binding"/>
    <property type="evidence" value="ECO:0007669"/>
    <property type="project" value="InterPro"/>
</dbReference>
<keyword evidence="2 3" id="KW-0067">ATP-binding</keyword>
<dbReference type="PRINTS" id="PR00380">
    <property type="entry name" value="KINESINHEAVY"/>
</dbReference>
<dbReference type="GO" id="GO:0007018">
    <property type="term" value="P:microtubule-based movement"/>
    <property type="evidence" value="ECO:0007669"/>
    <property type="project" value="InterPro"/>
</dbReference>
<dbReference type="AlphaFoldDB" id="A0A8H7SCU0"/>
<dbReference type="SUPFAM" id="SSF52540">
    <property type="entry name" value="P-loop containing nucleoside triphosphate hydrolases"/>
    <property type="match status" value="1"/>
</dbReference>
<dbReference type="GO" id="GO:0005875">
    <property type="term" value="C:microtubule associated complex"/>
    <property type="evidence" value="ECO:0007669"/>
    <property type="project" value="TreeGrafter"/>
</dbReference>